<evidence type="ECO:0000313" key="6">
    <source>
        <dbReference type="Proteomes" id="UP001058271"/>
    </source>
</evidence>
<gene>
    <name evidence="5" type="ORF">Drose_24335</name>
</gene>
<dbReference type="PANTHER" id="PTHR11712">
    <property type="entry name" value="POLYKETIDE SYNTHASE-RELATED"/>
    <property type="match status" value="1"/>
</dbReference>
<dbReference type="NCBIfam" id="NF005589">
    <property type="entry name" value="PRK07314.1"/>
    <property type="match status" value="1"/>
</dbReference>
<name>A0ABY5YY73_9ACTN</name>
<sequence length="424" mass="45181">MSLSRPVVITGIGVRAPGAHGTKEFWDLLTEGRTATRRITFFDPSPYRSQVAGEIDFSPVWEGLSQREIRRMDRATQFAVVCAQDAVRDSGVDFAGVDPARVGVTVGSAVAAATSLEQEYLVLSDTGRNWLVDGDWLSPHMFDYLAPSVMPAEVAWKVGAEGPVSMVSNGCTSGLDAVGHAWQLIQEGAADVMIAGAADAPITPIVVACFDAIKATTPRNDDPATASRPFDRLRNGFVLAEGAAMFVLESLDSARRRGAHVYAEVSGYATRCNAYHMTGLKPDGREMAEAIRVALDHARVDRSAVDYINAHGSGTKQNDRHETAAFKRALGETAYRIPVSSIKSMVGHSLGAIGSVEIAACALAIEHGVVPPTANLHEPDPECDLDYVPLTAREQNVRTVLTVGSGFGGFQTAMVLRRADGAAS</sequence>
<dbReference type="PANTHER" id="PTHR11712:SF336">
    <property type="entry name" value="3-OXOACYL-[ACYL-CARRIER-PROTEIN] SYNTHASE, MITOCHONDRIAL"/>
    <property type="match status" value="1"/>
</dbReference>
<organism evidence="5 6">
    <name type="scientific">Dactylosporangium roseum</name>
    <dbReference type="NCBI Taxonomy" id="47989"/>
    <lineage>
        <taxon>Bacteria</taxon>
        <taxon>Bacillati</taxon>
        <taxon>Actinomycetota</taxon>
        <taxon>Actinomycetes</taxon>
        <taxon>Micromonosporales</taxon>
        <taxon>Micromonosporaceae</taxon>
        <taxon>Dactylosporangium</taxon>
    </lineage>
</organism>
<dbReference type="SMART" id="SM00825">
    <property type="entry name" value="PKS_KS"/>
    <property type="match status" value="1"/>
</dbReference>
<dbReference type="Gene3D" id="3.40.47.10">
    <property type="match status" value="2"/>
</dbReference>
<dbReference type="CDD" id="cd00834">
    <property type="entry name" value="KAS_I_II"/>
    <property type="match status" value="1"/>
</dbReference>
<keyword evidence="6" id="KW-1185">Reference proteome</keyword>
<dbReference type="Pfam" id="PF02801">
    <property type="entry name" value="Ketoacyl-synt_C"/>
    <property type="match status" value="1"/>
</dbReference>
<dbReference type="InterPro" id="IPR016039">
    <property type="entry name" value="Thiolase-like"/>
</dbReference>
<dbReference type="InterPro" id="IPR000794">
    <property type="entry name" value="Beta-ketoacyl_synthase"/>
</dbReference>
<feature type="domain" description="Ketosynthase family 3 (KS3)" evidence="4">
    <location>
        <begin position="4"/>
        <end position="418"/>
    </location>
</feature>
<evidence type="ECO:0000313" key="5">
    <source>
        <dbReference type="EMBL" id="UWZ34354.1"/>
    </source>
</evidence>
<evidence type="ECO:0000259" key="4">
    <source>
        <dbReference type="PROSITE" id="PS52004"/>
    </source>
</evidence>
<dbReference type="PROSITE" id="PS52004">
    <property type="entry name" value="KS3_2"/>
    <property type="match status" value="1"/>
</dbReference>
<dbReference type="InterPro" id="IPR018201">
    <property type="entry name" value="Ketoacyl_synth_AS"/>
</dbReference>
<protein>
    <submittedName>
        <fullName evidence="5">Beta-ketoacyl-[acyl-carrier-protein] synthase family protein</fullName>
    </submittedName>
</protein>
<proteinExistence type="inferred from homology"/>
<dbReference type="InterPro" id="IPR020841">
    <property type="entry name" value="PKS_Beta-ketoAc_synthase_dom"/>
</dbReference>
<dbReference type="EMBL" id="CP073721">
    <property type="protein sequence ID" value="UWZ34354.1"/>
    <property type="molecule type" value="Genomic_DNA"/>
</dbReference>
<evidence type="ECO:0000256" key="2">
    <source>
        <dbReference type="ARBA" id="ARBA00022679"/>
    </source>
</evidence>
<comment type="similarity">
    <text evidence="1 3">Belongs to the thiolase-like superfamily. Beta-ketoacyl-ACP synthases family.</text>
</comment>
<dbReference type="Proteomes" id="UP001058271">
    <property type="component" value="Chromosome"/>
</dbReference>
<keyword evidence="2 3" id="KW-0808">Transferase</keyword>
<evidence type="ECO:0000256" key="1">
    <source>
        <dbReference type="ARBA" id="ARBA00008467"/>
    </source>
</evidence>
<dbReference type="PROSITE" id="PS00606">
    <property type="entry name" value="KS3_1"/>
    <property type="match status" value="1"/>
</dbReference>
<accession>A0ABY5YY73</accession>
<dbReference type="InterPro" id="IPR014030">
    <property type="entry name" value="Ketoacyl_synth_N"/>
</dbReference>
<reference evidence="5" key="1">
    <citation type="submission" date="2021-04" db="EMBL/GenBank/DDBJ databases">
        <title>Biosynthetic gene clusters of Dactylosporangioum roseum.</title>
        <authorList>
            <person name="Hartkoorn R.C."/>
            <person name="Beaudoing E."/>
            <person name="Hot D."/>
            <person name="Moureu S."/>
        </authorList>
    </citation>
    <scope>NUCLEOTIDE SEQUENCE</scope>
    <source>
        <strain evidence="5">NRRL B-16295</strain>
    </source>
</reference>
<dbReference type="Pfam" id="PF00109">
    <property type="entry name" value="ketoacyl-synt"/>
    <property type="match status" value="1"/>
</dbReference>
<dbReference type="SUPFAM" id="SSF53901">
    <property type="entry name" value="Thiolase-like"/>
    <property type="match status" value="1"/>
</dbReference>
<dbReference type="InterPro" id="IPR014031">
    <property type="entry name" value="Ketoacyl_synth_C"/>
</dbReference>
<evidence type="ECO:0000256" key="3">
    <source>
        <dbReference type="RuleBase" id="RU003694"/>
    </source>
</evidence>